<dbReference type="PANTHER" id="PTHR48462">
    <property type="entry name" value="PROTEIN, PUTATIVE-RELATED"/>
    <property type="match status" value="1"/>
</dbReference>
<dbReference type="GO" id="GO:0071897">
    <property type="term" value="P:DNA biosynthetic process"/>
    <property type="evidence" value="ECO:0007669"/>
    <property type="project" value="UniProtKB-ARBA"/>
</dbReference>
<feature type="domain" description="Reverse transcriptase" evidence="1">
    <location>
        <begin position="3"/>
        <end position="236"/>
    </location>
</feature>
<keyword evidence="3" id="KW-1185">Reference proteome</keyword>
<sequence>MYSGNVNPEIVPILFGANLIALTKKDGGVRPIAVGSTLRRLASKIAVRHILQKLNSEFEPVQLGFGVKGGCEAAVHALRSFLTYGQPDVLLKIDVKNAFNSVNRDTLLTEIKQHIPEIYNYLLLSYADPTKLLYRSNELSSEVGCQQGDPLGPAIFSLAINPIIKILNSKFNVWYLDDGTLGGDLDTVFSDLLLIKNKFEAIGLELNFSKCELFINNCDLNLNDIKQKFNILAPNIKIVNRNSLYLLGSPIFDESIREYINNSTTKFQNFADRLLEISPHYALCILKFCLFVQKFTYVLRSCSFWNHPFLLTQVDNLIKISLESILNMQLNEQSWTQASLPIRYGGLGIRKVSSVSLPAFLSSVHSSANLISKILRASHSNFEIVGLEEARNAFLFACPGQNFPVTPNSQRSWDDIYCKLTYDSLLSCSTGSARARLLAVGTHEAGYWLHAYPSSNTGTFLEPDTLRIATCLRLGVPVCAPHKCPCGSDVDKLGHHGLSCQKSAGRFSRHAALNDIIRRSLATVNVPSLLEPSGIARDDGKRPDGMSLIPWKMGRVLVWDATCSDTLALSHLHGTNNRAGAACEAAEKAKAFKYRGLGSEYDFVPFGVETLGPWGPSAIRLFKEIAKRLVDITGDRRAGSYLGQRISLAIQRGNAASIFGTLPKGTPF</sequence>
<proteinExistence type="predicted"/>
<dbReference type="PROSITE" id="PS50878">
    <property type="entry name" value="RT_POL"/>
    <property type="match status" value="1"/>
</dbReference>
<protein>
    <recommendedName>
        <fullName evidence="1">Reverse transcriptase domain-containing protein</fullName>
    </recommendedName>
</protein>
<dbReference type="SUPFAM" id="SSF56672">
    <property type="entry name" value="DNA/RNA polymerases"/>
    <property type="match status" value="1"/>
</dbReference>
<dbReference type="InterPro" id="IPR000477">
    <property type="entry name" value="RT_dom"/>
</dbReference>
<comment type="caution">
    <text evidence="2">The sequence shown here is derived from an EMBL/GenBank/DDBJ whole genome shotgun (WGS) entry which is preliminary data.</text>
</comment>
<dbReference type="InterPro" id="IPR043502">
    <property type="entry name" value="DNA/RNA_pol_sf"/>
</dbReference>
<reference evidence="2 3" key="1">
    <citation type="submission" date="2023-11" db="EMBL/GenBank/DDBJ databases">
        <authorList>
            <person name="Hedman E."/>
            <person name="Englund M."/>
            <person name="Stromberg M."/>
            <person name="Nyberg Akerstrom W."/>
            <person name="Nylinder S."/>
            <person name="Jareborg N."/>
            <person name="Kallberg Y."/>
            <person name="Kronander E."/>
        </authorList>
    </citation>
    <scope>NUCLEOTIDE SEQUENCE [LARGE SCALE GENOMIC DNA]</scope>
</reference>
<dbReference type="Pfam" id="PF00078">
    <property type="entry name" value="RVT_1"/>
    <property type="match status" value="1"/>
</dbReference>
<dbReference type="Proteomes" id="UP001314205">
    <property type="component" value="Unassembled WGS sequence"/>
</dbReference>
<evidence type="ECO:0000313" key="3">
    <source>
        <dbReference type="Proteomes" id="UP001314205"/>
    </source>
</evidence>
<accession>A0AAV1KWT9</accession>
<dbReference type="AlphaFoldDB" id="A0AAV1KWT9"/>
<dbReference type="PANTHER" id="PTHR48462:SF1">
    <property type="entry name" value="PROTEIN, PUTATIVE-RELATED"/>
    <property type="match status" value="1"/>
</dbReference>
<gene>
    <name evidence="2" type="ORF">PARMNEM_LOCUS8025</name>
</gene>
<organism evidence="2 3">
    <name type="scientific">Parnassius mnemosyne</name>
    <name type="common">clouded apollo</name>
    <dbReference type="NCBI Taxonomy" id="213953"/>
    <lineage>
        <taxon>Eukaryota</taxon>
        <taxon>Metazoa</taxon>
        <taxon>Ecdysozoa</taxon>
        <taxon>Arthropoda</taxon>
        <taxon>Hexapoda</taxon>
        <taxon>Insecta</taxon>
        <taxon>Pterygota</taxon>
        <taxon>Neoptera</taxon>
        <taxon>Endopterygota</taxon>
        <taxon>Lepidoptera</taxon>
        <taxon>Glossata</taxon>
        <taxon>Ditrysia</taxon>
        <taxon>Papilionoidea</taxon>
        <taxon>Papilionidae</taxon>
        <taxon>Parnassiinae</taxon>
        <taxon>Parnassini</taxon>
        <taxon>Parnassius</taxon>
        <taxon>Driopa</taxon>
    </lineage>
</organism>
<evidence type="ECO:0000259" key="1">
    <source>
        <dbReference type="PROSITE" id="PS50878"/>
    </source>
</evidence>
<dbReference type="EMBL" id="CAVLGL010000081">
    <property type="protein sequence ID" value="CAK1587163.1"/>
    <property type="molecule type" value="Genomic_DNA"/>
</dbReference>
<name>A0AAV1KWT9_9NEOP</name>
<evidence type="ECO:0000313" key="2">
    <source>
        <dbReference type="EMBL" id="CAK1587163.1"/>
    </source>
</evidence>